<accession>A0A2P8CWC6</accession>
<gene>
    <name evidence="7" type="ORF">B0I18_11266</name>
</gene>
<dbReference type="PANTHER" id="PTHR36985">
    <property type="entry name" value="TRANSLOCATION AND ASSEMBLY MODULE SUBUNIT TAMB"/>
    <property type="match status" value="1"/>
</dbReference>
<dbReference type="OrthoDB" id="680700at2"/>
<keyword evidence="8" id="KW-1185">Reference proteome</keyword>
<organism evidence="7 8">
    <name type="scientific">Taibaiella chishuiensis</name>
    <dbReference type="NCBI Taxonomy" id="1434707"/>
    <lineage>
        <taxon>Bacteria</taxon>
        <taxon>Pseudomonadati</taxon>
        <taxon>Bacteroidota</taxon>
        <taxon>Chitinophagia</taxon>
        <taxon>Chitinophagales</taxon>
        <taxon>Chitinophagaceae</taxon>
        <taxon>Taibaiella</taxon>
    </lineage>
</organism>
<dbReference type="EMBL" id="PYGD01000012">
    <property type="protein sequence ID" value="PSK89265.1"/>
    <property type="molecule type" value="Genomic_DNA"/>
</dbReference>
<proteinExistence type="predicted"/>
<protein>
    <submittedName>
        <fullName evidence="7">Uncharacterized protein DUF490</fullName>
    </submittedName>
</protein>
<dbReference type="Proteomes" id="UP000240572">
    <property type="component" value="Unassembled WGS sequence"/>
</dbReference>
<dbReference type="GO" id="GO:0009306">
    <property type="term" value="P:protein secretion"/>
    <property type="evidence" value="ECO:0007669"/>
    <property type="project" value="InterPro"/>
</dbReference>
<evidence type="ECO:0000256" key="3">
    <source>
        <dbReference type="ARBA" id="ARBA00022989"/>
    </source>
</evidence>
<dbReference type="GO" id="GO:0005886">
    <property type="term" value="C:plasma membrane"/>
    <property type="evidence" value="ECO:0007669"/>
    <property type="project" value="InterPro"/>
</dbReference>
<dbReference type="InterPro" id="IPR007452">
    <property type="entry name" value="TamB_C"/>
</dbReference>
<feature type="domain" description="Translocation and assembly module TamB C-terminal" evidence="6">
    <location>
        <begin position="1095"/>
        <end position="1554"/>
    </location>
</feature>
<evidence type="ECO:0000256" key="1">
    <source>
        <dbReference type="ARBA" id="ARBA00004167"/>
    </source>
</evidence>
<evidence type="ECO:0000256" key="2">
    <source>
        <dbReference type="ARBA" id="ARBA00022692"/>
    </source>
</evidence>
<dbReference type="Pfam" id="PF04357">
    <property type="entry name" value="TamB"/>
    <property type="match status" value="1"/>
</dbReference>
<evidence type="ECO:0000313" key="8">
    <source>
        <dbReference type="Proteomes" id="UP000240572"/>
    </source>
</evidence>
<keyword evidence="4" id="KW-0472">Membrane</keyword>
<evidence type="ECO:0000256" key="5">
    <source>
        <dbReference type="SAM" id="MobiDB-lite"/>
    </source>
</evidence>
<evidence type="ECO:0000259" key="6">
    <source>
        <dbReference type="Pfam" id="PF04357"/>
    </source>
</evidence>
<name>A0A2P8CWC6_9BACT</name>
<keyword evidence="2" id="KW-0812">Transmembrane</keyword>
<keyword evidence="3" id="KW-1133">Transmembrane helix</keyword>
<evidence type="ECO:0000256" key="4">
    <source>
        <dbReference type="ARBA" id="ARBA00023136"/>
    </source>
</evidence>
<sequence>MILFSIILVLIVLINLTPVQNFLAQKAIGYLEEKLHTKVVLKHVRIDLLNAVALEGLFIADKQNDTLLYAGEAKLKITDWFFLKKEPVISYIGLKDAYVNLYRKRDSDTWNYQFIIDAFASKEPAKKKKEGGKLEMDLRRVDLQQIRFHMVDQWAGSDMIGELGSFSVNARDIDFSKKTIDIRSIEGDKVTFGLRDYKGGRPPRPKSTAAPVIDTTPFNPGLWKVALQKLKLTNSRFFLEDPDTKPIAGYFDETHMDITGIGIEARNIAIKGDTLKGRLEALSAHERCGFVIKKLAADVTVSPNISECKNLVLQTANSSLNDYYAMKYERFPDFEDYLTNVVMVAELKNSEVGMQDIVYFAPDLKRFEHISVKISGNGKGSVEKLNVKNLVLNDGISQLKGDLYMNGLPDIGNTFIDFRKGEVHTNGLAAFLYVPELKQEKSIDLGALSQVSFTGSFTGFINDFVAYGDIRSNLGNARADINWKLPKGAVPRYSGNLATDHFDIGRLFRLEPTLGKATVSAKVTGSGLDAKTANLKIDGTVNGIELNGYNYSNLKIDGVMASRKFEGKLKADDPNVQLNFDGRVDFAGEEPEFNLSANIAHINAKALGFTQDSIIANADMRLDFKGSNIDNFIGSAYIYNMDIRRDSTRLNIDSLQLLSTVGAGGQKQLLFSTNDIAASVTGQFSIMDLPQSVQMFLSYYLPQYVATPSKYNTRQNLDFRIDLGNTDDIVSLFSRSLHIGSNTHVSGSMNMANQELQLAGTIPYLTYGDMRFSDIQLNSKGTYSGFRLEAIANGIRFGDRDIASTVQFETNVFQDSARFQLLTTTPTSIGKAELNGTAYANRDSFYVKVLPSEFFLNQSRWEIPEGNEVVFAKNYIAISNFIFQSGLQRIAINQPGRSEKPNNALVEIRNLDLEPVNSLTGLSGTTFDGRVNGDIHVSSILSDQQIGFDLQASDIRINGDTIGTARAKGSYDAAKALIYMDESSGLSYKGSKASVTGLLSLDPNSDENIDGLINLEQAHMAWAAPFLDGYVHNLSGYVNGSISIKGKAEDPSTSGTLQLENIGFTPDITGVHYTIKDGNIKVSDTHFEMGSITVADDMENTGTLTGNITHDKLSKMNFRLTMRSDNIEVLNLLDYQNPNFHGNVMAAVQLRLSGPVNNLNMNIFATPQKNSHLYIPVGYGNDLGEYGYVHFKEYGVEQKPLEHKSHNKLNIRLDAVATPDLTATIIIDKATGEQITAKGSGNIILDIPADGDMRMNGNYIIDEGKYNFSFKQLQGVLNYQEEFTINSNSVIKWNGDITNADLDVTAYAQVKARLYDLIINEVDRVGLSPQEIRDAQIMQNVNVYLTMQGSLNEPKMSFKLDLAENRSVGTYAYQKLQRINGDDKELLNQVASLLILKQFVPPEGLNNSAISSGTINNMSELISSAASSQITNFANKVLGMQDLYVGVRYKNYTLTGYDPLSQTNFLNRNEAGLNLRKSFFNNRLVVEVGGVYDWGRSSAQSDFTTNFAGDFRVQYLLTEDGRIRLNFFRTSNYDAIFLQNIGRQGMGLSYRKSFNNLGELFRSQTRLRRLSEQQQEPKQLLKKAEATDSVAPPVSMIRKD</sequence>
<evidence type="ECO:0000313" key="7">
    <source>
        <dbReference type="EMBL" id="PSK89265.1"/>
    </source>
</evidence>
<dbReference type="PANTHER" id="PTHR36985:SF1">
    <property type="entry name" value="TRANSLOCATION AND ASSEMBLY MODULE SUBUNIT TAMB"/>
    <property type="match status" value="1"/>
</dbReference>
<dbReference type="RefSeq" id="WP_106524918.1">
    <property type="nucleotide sequence ID" value="NZ_PYGD01000012.1"/>
</dbReference>
<reference evidence="7 8" key="1">
    <citation type="submission" date="2018-03" db="EMBL/GenBank/DDBJ databases">
        <title>Genomic Encyclopedia of Type Strains, Phase III (KMG-III): the genomes of soil and plant-associated and newly described type strains.</title>
        <authorList>
            <person name="Whitman W."/>
        </authorList>
    </citation>
    <scope>NUCLEOTIDE SEQUENCE [LARGE SCALE GENOMIC DNA]</scope>
    <source>
        <strain evidence="7 8">CGMCC 1.12700</strain>
    </source>
</reference>
<feature type="region of interest" description="Disordered" evidence="5">
    <location>
        <begin position="1572"/>
        <end position="1600"/>
    </location>
</feature>
<comment type="caution">
    <text evidence="7">The sequence shown here is derived from an EMBL/GenBank/DDBJ whole genome shotgun (WGS) entry which is preliminary data.</text>
</comment>
<comment type="subcellular location">
    <subcellularLocation>
        <location evidence="1">Membrane</location>
        <topology evidence="1">Single-pass membrane protein</topology>
    </subcellularLocation>
</comment>